<dbReference type="EC" id="3.4.11.-" evidence="17"/>
<dbReference type="GO" id="GO:0043171">
    <property type="term" value="P:peptide catabolic process"/>
    <property type="evidence" value="ECO:0007669"/>
    <property type="project" value="TreeGrafter"/>
</dbReference>
<evidence type="ECO:0000313" key="21">
    <source>
        <dbReference type="EMBL" id="QHB15582.1"/>
    </source>
</evidence>
<evidence type="ECO:0000256" key="2">
    <source>
        <dbReference type="ARBA" id="ARBA00004609"/>
    </source>
</evidence>
<evidence type="ECO:0000256" key="13">
    <source>
        <dbReference type="ARBA" id="ARBA00052895"/>
    </source>
</evidence>
<comment type="similarity">
    <text evidence="3 17">Belongs to the peptidase M1 family.</text>
</comment>
<evidence type="ECO:0000256" key="17">
    <source>
        <dbReference type="RuleBase" id="RU364040"/>
    </source>
</evidence>
<evidence type="ECO:0000256" key="11">
    <source>
        <dbReference type="ARBA" id="ARBA00023049"/>
    </source>
</evidence>
<dbReference type="PANTHER" id="PTHR11533">
    <property type="entry name" value="PROTEASE M1 ZINC METALLOPROTEASE"/>
    <property type="match status" value="1"/>
</dbReference>
<dbReference type="InterPro" id="IPR050344">
    <property type="entry name" value="Peptidase_M1_aminopeptidases"/>
</dbReference>
<dbReference type="FunFam" id="1.25.50.20:FF:000002">
    <property type="entry name" value="Aminopeptidase"/>
    <property type="match status" value="1"/>
</dbReference>
<dbReference type="Gene3D" id="2.60.40.1910">
    <property type="match status" value="1"/>
</dbReference>
<dbReference type="InterPro" id="IPR014782">
    <property type="entry name" value="Peptidase_M1_dom"/>
</dbReference>
<name>A0A7S5HG13_BEMTA</name>
<feature type="active site" description="Proton acceptor" evidence="14">
    <location>
        <position position="307"/>
    </location>
</feature>
<keyword evidence="11 17" id="KW-0482">Metalloprotease</keyword>
<evidence type="ECO:0000259" key="20">
    <source>
        <dbReference type="Pfam" id="PF17900"/>
    </source>
</evidence>
<dbReference type="FunFam" id="1.10.390.10:FF:000001">
    <property type="entry name" value="Aminopeptidase"/>
    <property type="match status" value="1"/>
</dbReference>
<feature type="binding site" evidence="15">
    <location>
        <position position="329"/>
    </location>
    <ligand>
        <name>Zn(2+)</name>
        <dbReference type="ChEBI" id="CHEBI:29105"/>
        <note>catalytic</note>
    </ligand>
</feature>
<reference evidence="21" key="1">
    <citation type="submission" date="2019-11" db="EMBL/GenBank/DDBJ databases">
        <title>Identification of Saliva Proteins of the Whitefly Bemisia tabaci by Transcriptome and LC-MS/MS Analyses.</title>
        <authorList>
            <person name="Huang H.-J."/>
        </authorList>
    </citation>
    <scope>NUCLEOTIDE SEQUENCE</scope>
</reference>
<dbReference type="CDD" id="cd09601">
    <property type="entry name" value="M1_APN-Q_like"/>
    <property type="match status" value="1"/>
</dbReference>
<evidence type="ECO:0000256" key="9">
    <source>
        <dbReference type="ARBA" id="ARBA00022801"/>
    </source>
</evidence>
<feature type="domain" description="Peptidase M1 membrane alanine aminopeptidase" evidence="18">
    <location>
        <begin position="235"/>
        <end position="451"/>
    </location>
</feature>
<dbReference type="InterPro" id="IPR024571">
    <property type="entry name" value="ERAP1-like_C_dom"/>
</dbReference>
<dbReference type="InterPro" id="IPR045357">
    <property type="entry name" value="Aminopeptidase_N-like_N"/>
</dbReference>
<dbReference type="GO" id="GO:0070006">
    <property type="term" value="F:metalloaminopeptidase activity"/>
    <property type="evidence" value="ECO:0007669"/>
    <property type="project" value="TreeGrafter"/>
</dbReference>
<evidence type="ECO:0000259" key="18">
    <source>
        <dbReference type="Pfam" id="PF01433"/>
    </source>
</evidence>
<dbReference type="Gene3D" id="1.25.50.20">
    <property type="match status" value="1"/>
</dbReference>
<keyword evidence="4 17" id="KW-0031">Aminopeptidase</keyword>
<dbReference type="FunFam" id="2.60.40.1730:FF:000002">
    <property type="entry name" value="Aminopeptidase"/>
    <property type="match status" value="1"/>
</dbReference>
<keyword evidence="9 17" id="KW-0378">Hydrolase</keyword>
<dbReference type="GO" id="GO:0005615">
    <property type="term" value="C:extracellular space"/>
    <property type="evidence" value="ECO:0007669"/>
    <property type="project" value="TreeGrafter"/>
</dbReference>
<dbReference type="GO" id="GO:0005737">
    <property type="term" value="C:cytoplasm"/>
    <property type="evidence" value="ECO:0007669"/>
    <property type="project" value="UniProtKB-SubCell"/>
</dbReference>
<feature type="site" description="Transition state stabilizer" evidence="16">
    <location>
        <position position="392"/>
    </location>
</feature>
<dbReference type="Pfam" id="PF17900">
    <property type="entry name" value="Peptidase_M1_N"/>
    <property type="match status" value="1"/>
</dbReference>
<dbReference type="InterPro" id="IPR042097">
    <property type="entry name" value="Aminopeptidase_N-like_N_sf"/>
</dbReference>
<dbReference type="GO" id="GO:0098552">
    <property type="term" value="C:side of membrane"/>
    <property type="evidence" value="ECO:0007669"/>
    <property type="project" value="UniProtKB-KW"/>
</dbReference>
<dbReference type="GO" id="GO:0005886">
    <property type="term" value="C:plasma membrane"/>
    <property type="evidence" value="ECO:0007669"/>
    <property type="project" value="UniProtKB-SubCell"/>
</dbReference>
<dbReference type="Pfam" id="PF01433">
    <property type="entry name" value="Peptidase_M1"/>
    <property type="match status" value="1"/>
</dbReference>
<dbReference type="InterPro" id="IPR001930">
    <property type="entry name" value="Peptidase_M1"/>
</dbReference>
<evidence type="ECO:0000256" key="10">
    <source>
        <dbReference type="ARBA" id="ARBA00022833"/>
    </source>
</evidence>
<dbReference type="GO" id="GO:0006508">
    <property type="term" value="P:proteolysis"/>
    <property type="evidence" value="ECO:0007669"/>
    <property type="project" value="UniProtKB-KW"/>
</dbReference>
<dbReference type="SUPFAM" id="SSF63737">
    <property type="entry name" value="Leukotriene A4 hydrolase N-terminal domain"/>
    <property type="match status" value="1"/>
</dbReference>
<sequence>MAEKKPFERLPKTVKPSHYELFLHPDLKTLTFDGKETVKIEILSAVNKIVLHAADLSIKDAVLTLANGETVTSEVSLTPEDELATFSFPKMLPPGPASLSCSFVGELNDKMKGFYRSKYISSATKEETYAAVTQFEATDARRCFPCWDEPAVKAIFSITLCVQPNRVALSNMPVVEESTDANGNKVLKFAPTPVMSTYLVAVVVGEFDYIEDKSDDGVLVRVYTPVGKSDQGKLALHIATKVLPFYKEYFKIAYPLPKLDLIAVADFSAGAMENWGLITFRESCVLVDEVNSSTSTRQWVAIVVGHEIAHQWFGNLVTMEWWTDLWLNEGYASFTENFCVDHLFPEMDIWTQFVTSEHIKALELDAMKNSHPIEVPIGHPSEIDEIFDNISYYKGASVIRMLHRYIGDDDFRKGMNLYLTRHSYSNTFTEDLWLALEEASSKPVKDLMSTWTKQMGFPLINIESCKQVNNSREIVLSQSKFCADGSIDDQNSLWLVPLSFSKSSAPTEECFKAVLKGPKATFTIPNIEANEWIKLNPGTYGFYRTKYPRELLQQFVPSIESKTLPPLDRIGLLDDLFALVTSGKASTVTLMELILAMINEDNYVVWSTISNCLGKISVLISSTEFELQYHKFGRTLLSKIYEKTGWTKKANESHLDTLLRPLVIGTLGLYGDERVIAEAKKKFEEHISGKATIPADLRSAVYKAVLSTGDETTFETLLKLYRKEELHEEKERISNSLGATRKPELLSRALEFAISDEVRAQNAAFIVISVGLRAKGRELAWEFIKNNWKTFQNMYENGPLLIRLVNRSTENFASEEKAQDVESFFKENPWPGFERTIQQSVESIRLNAAWLKRDRDSIQEYLSKL</sequence>
<keyword evidence="10 15" id="KW-0862">Zinc</keyword>
<dbReference type="InterPro" id="IPR034016">
    <property type="entry name" value="M1_APN-typ"/>
</dbReference>
<dbReference type="Gene3D" id="1.10.390.10">
    <property type="entry name" value="Neutral Protease Domain 2"/>
    <property type="match status" value="1"/>
</dbReference>
<feature type="binding site" evidence="15">
    <location>
        <position position="306"/>
    </location>
    <ligand>
        <name>Zn(2+)</name>
        <dbReference type="ChEBI" id="CHEBI:29105"/>
        <note>catalytic</note>
    </ligand>
</feature>
<comment type="catalytic activity">
    <reaction evidence="13">
        <text>Release of an N-terminal amino acid, preferentially alanine, from a wide range of peptides, amides and arylamides.</text>
        <dbReference type="EC" id="3.4.11.14"/>
    </reaction>
</comment>
<keyword evidence="5" id="KW-0963">Cytoplasm</keyword>
<keyword evidence="6" id="KW-0472">Membrane</keyword>
<dbReference type="Pfam" id="PF11838">
    <property type="entry name" value="ERAP1_C"/>
    <property type="match status" value="1"/>
</dbReference>
<keyword evidence="12" id="KW-0449">Lipoprotein</keyword>
<evidence type="ECO:0000256" key="15">
    <source>
        <dbReference type="PIRSR" id="PIRSR634016-3"/>
    </source>
</evidence>
<dbReference type="PRINTS" id="PR00756">
    <property type="entry name" value="ALADIPTASE"/>
</dbReference>
<keyword evidence="6" id="KW-0336">GPI-anchor</keyword>
<feature type="domain" description="Aminopeptidase N-like N-terminal" evidence="20">
    <location>
        <begin position="15"/>
        <end position="199"/>
    </location>
</feature>
<dbReference type="PANTHER" id="PTHR11533:SF174">
    <property type="entry name" value="PUROMYCIN-SENSITIVE AMINOPEPTIDASE-RELATED"/>
    <property type="match status" value="1"/>
</dbReference>
<evidence type="ECO:0000256" key="12">
    <source>
        <dbReference type="ARBA" id="ARBA00023288"/>
    </source>
</evidence>
<evidence type="ECO:0000259" key="19">
    <source>
        <dbReference type="Pfam" id="PF11838"/>
    </source>
</evidence>
<dbReference type="InterPro" id="IPR027268">
    <property type="entry name" value="Peptidase_M4/M1_CTD_sf"/>
</dbReference>
<keyword evidence="6" id="KW-0325">Glycoprotein</keyword>
<keyword evidence="8 15" id="KW-0479">Metal-binding</keyword>
<evidence type="ECO:0000256" key="6">
    <source>
        <dbReference type="ARBA" id="ARBA00022622"/>
    </source>
</evidence>
<keyword evidence="7 17" id="KW-0645">Protease</keyword>
<evidence type="ECO:0000256" key="8">
    <source>
        <dbReference type="ARBA" id="ARBA00022723"/>
    </source>
</evidence>
<evidence type="ECO:0000256" key="7">
    <source>
        <dbReference type="ARBA" id="ARBA00022670"/>
    </source>
</evidence>
<dbReference type="GO" id="GO:0042277">
    <property type="term" value="F:peptide binding"/>
    <property type="evidence" value="ECO:0007669"/>
    <property type="project" value="TreeGrafter"/>
</dbReference>
<dbReference type="GO" id="GO:0008270">
    <property type="term" value="F:zinc ion binding"/>
    <property type="evidence" value="ECO:0007669"/>
    <property type="project" value="UniProtKB-UniRule"/>
</dbReference>
<evidence type="ECO:0000256" key="16">
    <source>
        <dbReference type="PIRSR" id="PIRSR634016-4"/>
    </source>
</evidence>
<accession>A0A7S5HG13</accession>
<evidence type="ECO:0000256" key="1">
    <source>
        <dbReference type="ARBA" id="ARBA00004496"/>
    </source>
</evidence>
<dbReference type="SUPFAM" id="SSF55486">
    <property type="entry name" value="Metalloproteases ('zincins'), catalytic domain"/>
    <property type="match status" value="1"/>
</dbReference>
<feature type="domain" description="ERAP1-like C-terminal" evidence="19">
    <location>
        <begin position="532"/>
        <end position="845"/>
    </location>
</feature>
<feature type="binding site" evidence="15">
    <location>
        <position position="310"/>
    </location>
    <ligand>
        <name>Zn(2+)</name>
        <dbReference type="ChEBI" id="CHEBI:29105"/>
        <note>catalytic</note>
    </ligand>
</feature>
<evidence type="ECO:0000256" key="4">
    <source>
        <dbReference type="ARBA" id="ARBA00022438"/>
    </source>
</evidence>
<comment type="subcellular location">
    <subcellularLocation>
        <location evidence="2">Cell membrane</location>
        <topology evidence="2">Lipid-anchor</topology>
        <topology evidence="2">GPI-anchor</topology>
    </subcellularLocation>
    <subcellularLocation>
        <location evidence="1">Cytoplasm</location>
    </subcellularLocation>
</comment>
<dbReference type="FunFam" id="2.60.40.1910:FF:000002">
    <property type="entry name" value="Aminopeptidase"/>
    <property type="match status" value="1"/>
</dbReference>
<evidence type="ECO:0000256" key="3">
    <source>
        <dbReference type="ARBA" id="ARBA00010136"/>
    </source>
</evidence>
<dbReference type="EMBL" id="MN738045">
    <property type="protein sequence ID" value="QHB15582.1"/>
    <property type="molecule type" value="mRNA"/>
</dbReference>
<protein>
    <recommendedName>
        <fullName evidence="17">Aminopeptidase</fullName>
        <ecNumber evidence="17">3.4.11.-</ecNumber>
    </recommendedName>
</protein>
<dbReference type="Gene3D" id="2.60.40.1730">
    <property type="entry name" value="tricorn interacting facor f3 domain"/>
    <property type="match status" value="1"/>
</dbReference>
<evidence type="ECO:0000256" key="14">
    <source>
        <dbReference type="PIRSR" id="PIRSR634016-1"/>
    </source>
</evidence>
<comment type="cofactor">
    <cofactor evidence="15 17">
        <name>Zn(2+)</name>
        <dbReference type="ChEBI" id="CHEBI:29105"/>
    </cofactor>
    <text evidence="15 17">Binds 1 zinc ion per subunit.</text>
</comment>
<dbReference type="GO" id="GO:0016285">
    <property type="term" value="F:alanyl aminopeptidase activity"/>
    <property type="evidence" value="ECO:0007669"/>
    <property type="project" value="UniProtKB-EC"/>
</dbReference>
<organism evidence="21">
    <name type="scientific">Bemisia tabaci</name>
    <name type="common">Sweetpotato whitefly</name>
    <name type="synonym">Aleurodes tabaci</name>
    <dbReference type="NCBI Taxonomy" id="7038"/>
    <lineage>
        <taxon>Eukaryota</taxon>
        <taxon>Metazoa</taxon>
        <taxon>Ecdysozoa</taxon>
        <taxon>Arthropoda</taxon>
        <taxon>Hexapoda</taxon>
        <taxon>Insecta</taxon>
        <taxon>Pterygota</taxon>
        <taxon>Neoptera</taxon>
        <taxon>Paraneoptera</taxon>
        <taxon>Hemiptera</taxon>
        <taxon>Sternorrhyncha</taxon>
        <taxon>Aleyrodoidea</taxon>
        <taxon>Aleyrodidae</taxon>
        <taxon>Aleyrodinae</taxon>
        <taxon>Bemisia</taxon>
    </lineage>
</organism>
<dbReference type="AlphaFoldDB" id="A0A7S5HG13"/>
<proteinExistence type="evidence at transcript level"/>
<evidence type="ECO:0000256" key="5">
    <source>
        <dbReference type="ARBA" id="ARBA00022490"/>
    </source>
</evidence>